<dbReference type="InterPro" id="IPR044752">
    <property type="entry name" value="PIN-like_EXO1"/>
</dbReference>
<dbReference type="OrthoDB" id="26491at2759"/>
<dbReference type="InterPro" id="IPR008918">
    <property type="entry name" value="HhH2"/>
</dbReference>
<dbReference type="Pfam" id="PF00867">
    <property type="entry name" value="XPG_I"/>
    <property type="match status" value="1"/>
</dbReference>
<evidence type="ECO:0000256" key="2">
    <source>
        <dbReference type="ARBA" id="ARBA00022553"/>
    </source>
</evidence>
<evidence type="ECO:0000256" key="8">
    <source>
        <dbReference type="ARBA" id="ARBA00022839"/>
    </source>
</evidence>
<evidence type="ECO:0000259" key="16">
    <source>
        <dbReference type="SMART" id="SM00484"/>
    </source>
</evidence>
<evidence type="ECO:0000256" key="11">
    <source>
        <dbReference type="ARBA" id="ARBA00023128"/>
    </source>
</evidence>
<dbReference type="SUPFAM" id="SSF47807">
    <property type="entry name" value="5' to 3' exonuclease, C-terminal subdomain"/>
    <property type="match status" value="1"/>
</dbReference>
<dbReference type="PRINTS" id="PR00853">
    <property type="entry name" value="XPGRADSUPER"/>
</dbReference>
<dbReference type="InterPro" id="IPR006086">
    <property type="entry name" value="XPG-I_dom"/>
</dbReference>
<comment type="cofactor">
    <cofactor evidence="14">
        <name>Mg(2+)</name>
        <dbReference type="ChEBI" id="CHEBI:18420"/>
    </cofactor>
    <text evidence="14">Binds 2 magnesium ions per subunit. They probably participate in the reaction catalyzed by the enzyme. May bind an additional third magnesium ion after substrate binding.</text>
</comment>
<evidence type="ECO:0000256" key="12">
    <source>
        <dbReference type="ARBA" id="ARBA00023204"/>
    </source>
</evidence>
<dbReference type="InterPro" id="IPR029060">
    <property type="entry name" value="PIN-like_dom_sf"/>
</dbReference>
<comment type="subcellular location">
    <subcellularLocation>
        <location evidence="1 14">Nucleus</location>
    </subcellularLocation>
</comment>
<dbReference type="AlphaFoldDB" id="A0A1V9ZLW4"/>
<dbReference type="EMBL" id="JNBS01001834">
    <property type="protein sequence ID" value="OQR98931.1"/>
    <property type="molecule type" value="Genomic_DNA"/>
</dbReference>
<evidence type="ECO:0000256" key="7">
    <source>
        <dbReference type="ARBA" id="ARBA00022801"/>
    </source>
</evidence>
<dbReference type="SMART" id="SM00484">
    <property type="entry name" value="XPGI"/>
    <property type="match status" value="1"/>
</dbReference>
<evidence type="ECO:0000313" key="19">
    <source>
        <dbReference type="Proteomes" id="UP000243217"/>
    </source>
</evidence>
<dbReference type="InterPro" id="IPR006084">
    <property type="entry name" value="XPG/Rad2"/>
</dbReference>
<reference evidence="18 19" key="1">
    <citation type="journal article" date="2014" name="Genome Biol. Evol.">
        <title>The secreted proteins of Achlya hypogyna and Thraustotheca clavata identify the ancestral oomycete secretome and reveal gene acquisitions by horizontal gene transfer.</title>
        <authorList>
            <person name="Misner I."/>
            <person name="Blouin N."/>
            <person name="Leonard G."/>
            <person name="Richards T.A."/>
            <person name="Lane C.E."/>
        </authorList>
    </citation>
    <scope>NUCLEOTIDE SEQUENCE [LARGE SCALE GENOMIC DNA]</scope>
    <source>
        <strain evidence="18 19">ATCC 34112</strain>
    </source>
</reference>
<evidence type="ECO:0000256" key="3">
    <source>
        <dbReference type="ARBA" id="ARBA00022722"/>
    </source>
</evidence>
<keyword evidence="11" id="KW-0496">Mitochondrion</keyword>
<evidence type="ECO:0000256" key="4">
    <source>
        <dbReference type="ARBA" id="ARBA00022723"/>
    </source>
</evidence>
<keyword evidence="10 14" id="KW-0238">DNA-binding</keyword>
<feature type="region of interest" description="Disordered" evidence="15">
    <location>
        <begin position="307"/>
        <end position="348"/>
    </location>
</feature>
<comment type="caution">
    <text evidence="18">The sequence shown here is derived from an EMBL/GenBank/DDBJ whole genome shotgun (WGS) entry which is preliminary data.</text>
</comment>
<evidence type="ECO:0000256" key="14">
    <source>
        <dbReference type="RuleBase" id="RU910737"/>
    </source>
</evidence>
<proteinExistence type="inferred from homology"/>
<evidence type="ECO:0000256" key="9">
    <source>
        <dbReference type="ARBA" id="ARBA00022842"/>
    </source>
</evidence>
<dbReference type="Proteomes" id="UP000243217">
    <property type="component" value="Unassembled WGS sequence"/>
</dbReference>
<dbReference type="GO" id="GO:0017108">
    <property type="term" value="F:5'-flap endonuclease activity"/>
    <property type="evidence" value="ECO:0007669"/>
    <property type="project" value="TreeGrafter"/>
</dbReference>
<keyword evidence="6 14" id="KW-0227">DNA damage</keyword>
<feature type="domain" description="XPG-I" evidence="16">
    <location>
        <begin position="141"/>
        <end position="205"/>
    </location>
</feature>
<comment type="similarity">
    <text evidence="14">Belongs to the XPG/RAD2 endonuclease family. EXO1 subfamily.</text>
</comment>
<keyword evidence="2" id="KW-0597">Phosphoprotein</keyword>
<keyword evidence="9 14" id="KW-0460">Magnesium</keyword>
<dbReference type="Pfam" id="PF00752">
    <property type="entry name" value="XPG_N"/>
    <property type="match status" value="1"/>
</dbReference>
<dbReference type="STRING" id="74557.A0A1V9ZLW4"/>
<keyword evidence="5" id="KW-0255">Endonuclease</keyword>
<keyword evidence="8 14" id="KW-0269">Exonuclease</keyword>
<feature type="domain" description="XPG N-terminal" evidence="17">
    <location>
        <begin position="1"/>
        <end position="96"/>
    </location>
</feature>
<dbReference type="SUPFAM" id="SSF88723">
    <property type="entry name" value="PIN domain-like"/>
    <property type="match status" value="1"/>
</dbReference>
<dbReference type="PANTHER" id="PTHR11081">
    <property type="entry name" value="FLAP ENDONUCLEASE FAMILY MEMBER"/>
    <property type="match status" value="1"/>
</dbReference>
<dbReference type="CDD" id="cd09857">
    <property type="entry name" value="PIN_EXO1"/>
    <property type="match status" value="1"/>
</dbReference>
<organism evidence="18 19">
    <name type="scientific">Thraustotheca clavata</name>
    <dbReference type="NCBI Taxonomy" id="74557"/>
    <lineage>
        <taxon>Eukaryota</taxon>
        <taxon>Sar</taxon>
        <taxon>Stramenopiles</taxon>
        <taxon>Oomycota</taxon>
        <taxon>Saprolegniomycetes</taxon>
        <taxon>Saprolegniales</taxon>
        <taxon>Achlyaceae</taxon>
        <taxon>Thraustotheca</taxon>
    </lineage>
</organism>
<dbReference type="GO" id="GO:0005634">
    <property type="term" value="C:nucleus"/>
    <property type="evidence" value="ECO:0007669"/>
    <property type="project" value="UniProtKB-SubCell"/>
</dbReference>
<dbReference type="Gene3D" id="1.10.150.20">
    <property type="entry name" value="5' to 3' exonuclease, C-terminal subdomain"/>
    <property type="match status" value="1"/>
</dbReference>
<evidence type="ECO:0000256" key="13">
    <source>
        <dbReference type="ARBA" id="ARBA00023242"/>
    </source>
</evidence>
<evidence type="ECO:0000256" key="5">
    <source>
        <dbReference type="ARBA" id="ARBA00022759"/>
    </source>
</evidence>
<dbReference type="FunFam" id="3.40.50.1010:FF:000111">
    <property type="entry name" value="Exonuclease 1"/>
    <property type="match status" value="1"/>
</dbReference>
<evidence type="ECO:0000259" key="17">
    <source>
        <dbReference type="SMART" id="SM00485"/>
    </source>
</evidence>
<evidence type="ECO:0000256" key="6">
    <source>
        <dbReference type="ARBA" id="ARBA00022763"/>
    </source>
</evidence>
<dbReference type="Gene3D" id="3.40.50.1010">
    <property type="entry name" value="5'-nuclease"/>
    <property type="match status" value="1"/>
</dbReference>
<dbReference type="GO" id="GO:0046872">
    <property type="term" value="F:metal ion binding"/>
    <property type="evidence" value="ECO:0007669"/>
    <property type="project" value="UniProtKB-UniRule"/>
</dbReference>
<gene>
    <name evidence="18" type="ORF">THRCLA_06634</name>
</gene>
<protein>
    <recommendedName>
        <fullName evidence="14">Exonuclease 1</fullName>
        <ecNumber evidence="14">3.1.-.-</ecNumber>
    </recommendedName>
</protein>
<keyword evidence="14" id="KW-0228">DNA excision</keyword>
<keyword evidence="7 14" id="KW-0378">Hydrolase</keyword>
<dbReference type="GO" id="GO:0003677">
    <property type="term" value="F:DNA binding"/>
    <property type="evidence" value="ECO:0007669"/>
    <property type="project" value="UniProtKB-UniRule"/>
</dbReference>
<dbReference type="GO" id="GO:0035312">
    <property type="term" value="F:5'-3' DNA exonuclease activity"/>
    <property type="evidence" value="ECO:0007669"/>
    <property type="project" value="UniProtKB-UniRule"/>
</dbReference>
<evidence type="ECO:0000313" key="18">
    <source>
        <dbReference type="EMBL" id="OQR98931.1"/>
    </source>
</evidence>
<dbReference type="GO" id="GO:0006281">
    <property type="term" value="P:DNA repair"/>
    <property type="evidence" value="ECO:0007669"/>
    <property type="project" value="UniProtKB-UniRule"/>
</dbReference>
<keyword evidence="4 14" id="KW-0479">Metal-binding</keyword>
<accession>A0A1V9ZLW4</accession>
<evidence type="ECO:0000256" key="10">
    <source>
        <dbReference type="ARBA" id="ARBA00023125"/>
    </source>
</evidence>
<evidence type="ECO:0000256" key="15">
    <source>
        <dbReference type="SAM" id="MobiDB-lite"/>
    </source>
</evidence>
<keyword evidence="3 14" id="KW-0540">Nuclease</keyword>
<keyword evidence="19" id="KW-1185">Reference proteome</keyword>
<keyword evidence="12 14" id="KW-0234">DNA repair</keyword>
<dbReference type="PROSITE" id="PS00841">
    <property type="entry name" value="XPG_1"/>
    <property type="match status" value="1"/>
</dbReference>
<dbReference type="InterPro" id="IPR006085">
    <property type="entry name" value="XPG_DNA_repair_N"/>
</dbReference>
<dbReference type="InterPro" id="IPR036279">
    <property type="entry name" value="5-3_exonuclease_C_sf"/>
</dbReference>
<name>A0A1V9ZLW4_9STRA</name>
<keyword evidence="13 14" id="KW-0539">Nucleus</keyword>
<dbReference type="SMART" id="SM00485">
    <property type="entry name" value="XPGN"/>
    <property type="match status" value="1"/>
</dbReference>
<dbReference type="EC" id="3.1.-.-" evidence="14"/>
<evidence type="ECO:0000256" key="1">
    <source>
        <dbReference type="ARBA" id="ARBA00004123"/>
    </source>
</evidence>
<dbReference type="SMART" id="SM00279">
    <property type="entry name" value="HhH2"/>
    <property type="match status" value="1"/>
</dbReference>
<dbReference type="InterPro" id="IPR019974">
    <property type="entry name" value="XPG_CS"/>
</dbReference>
<comment type="function">
    <text evidence="14">5'-&gt;3' double-stranded DNA exonuclease which may also possess a cryptic 3'-&gt;5' double-stranded DNA exonuclease activity. Functions in DNA mismatch repair.</text>
</comment>
<dbReference type="PANTHER" id="PTHR11081:SF8">
    <property type="entry name" value="EXONUCLEASE 1"/>
    <property type="match status" value="1"/>
</dbReference>
<keyword evidence="14" id="KW-0267">Excision nuclease</keyword>
<sequence>MSCNRYRGKRVGIDAYGWLYKGAYSCAVELGLGTIDSYPSSSYDPNAPTEPYIAHCLARLELLLENGITPIFVFDGAPLPAKKATNLQRMKSRALHRERGRELHAKGDTSKSFGAFCQALSVTSAMARKFFVTLAVLHPKIECIIAPYEADAQLAFLSKERLIDIVMSEDSDCIPYGCRKVLFKFNGDGFGEEFRRRYIGANEGLTFIGWSDEMFIQYCVLVGCDYCLSLKGIGPVTAHELVSRCKTPEKISTTIFDPTTKRARILNPLRQSASIFAIFKGTLDFLGNLDAPQTTIANIANGTLDPKTLEPYPPPIIHKRKRPSNDKINKNAKKTHTHDSNQNGQLTH</sequence>